<name>A0A4R3HRZ7_9GAMM</name>
<dbReference type="AlphaFoldDB" id="A0A4R3HRZ7"/>
<proteinExistence type="predicted"/>
<dbReference type="EMBL" id="SLZR01000038">
    <property type="protein sequence ID" value="TCS35082.1"/>
    <property type="molecule type" value="Genomic_DNA"/>
</dbReference>
<evidence type="ECO:0000313" key="2">
    <source>
        <dbReference type="Proteomes" id="UP000295793"/>
    </source>
</evidence>
<dbReference type="RefSeq" id="WP_132704277.1">
    <property type="nucleotide sequence ID" value="NZ_SLZR01000038.1"/>
</dbReference>
<gene>
    <name evidence="1" type="ORF">BCF53_1382</name>
</gene>
<reference evidence="1 2" key="1">
    <citation type="submission" date="2019-03" db="EMBL/GenBank/DDBJ databases">
        <title>Genomic Encyclopedia of Archaeal and Bacterial Type Strains, Phase II (KMG-II): from individual species to whole genera.</title>
        <authorList>
            <person name="Goeker M."/>
        </authorList>
    </citation>
    <scope>NUCLEOTIDE SEQUENCE [LARGE SCALE GENOMIC DNA]</scope>
    <source>
        <strain evidence="1 2">DSM 15388</strain>
    </source>
</reference>
<accession>A0A4R3HRZ7</accession>
<evidence type="ECO:0000313" key="1">
    <source>
        <dbReference type="EMBL" id="TCS35082.1"/>
    </source>
</evidence>
<organism evidence="1 2">
    <name type="scientific">Reinekea marinisedimentorum</name>
    <dbReference type="NCBI Taxonomy" id="230495"/>
    <lineage>
        <taxon>Bacteria</taxon>
        <taxon>Pseudomonadati</taxon>
        <taxon>Pseudomonadota</taxon>
        <taxon>Gammaproteobacteria</taxon>
        <taxon>Oceanospirillales</taxon>
        <taxon>Saccharospirillaceae</taxon>
        <taxon>Reinekea</taxon>
    </lineage>
</organism>
<comment type="caution">
    <text evidence="1">The sequence shown here is derived from an EMBL/GenBank/DDBJ whole genome shotgun (WGS) entry which is preliminary data.</text>
</comment>
<keyword evidence="2" id="KW-1185">Reference proteome</keyword>
<protein>
    <submittedName>
        <fullName evidence="1">Uncharacterized protein</fullName>
    </submittedName>
</protein>
<sequence>MRELLIGFLSITCFIGNAYADADGEYCVGKDFVAIDARGILLSAEGPTTQIVTIDSDGKLERHVLSTPPNLNKRLRCEESRIVLSDGHMIDLENLSEPVFREAPINNKSDFNSSLLPYIERDKAIKIDTTDKSHNYTLLLSHITDIPEKGMNLHHISARVVKSTRSGDFVSSKLLAEGIRLVTID</sequence>
<dbReference type="Proteomes" id="UP000295793">
    <property type="component" value="Unassembled WGS sequence"/>
</dbReference>